<keyword evidence="1" id="KW-1133">Transmembrane helix</keyword>
<name>A0A1D2VKR6_9ASCO</name>
<dbReference type="GeneID" id="30965138"/>
<dbReference type="Proteomes" id="UP000095038">
    <property type="component" value="Unassembled WGS sequence"/>
</dbReference>
<accession>A0A1D2VKR6</accession>
<dbReference type="AlphaFoldDB" id="A0A1D2VKR6"/>
<protein>
    <submittedName>
        <fullName evidence="2">Uncharacterized protein</fullName>
    </submittedName>
</protein>
<keyword evidence="1" id="KW-0812">Transmembrane</keyword>
<sequence>MIITVVEITIVVERVITVEIIIIMKTLIQLFHFSLFLVFFIPTSLAEPQIKNTYSLALSNINHPLQSAITLGELTYEKDPPSASFKNTNLNNDETLNISLNNTYCINIIDNTNQVDNSNCFSYKKIKSINNLFITIDSSNDIFKLTLMPLDNIDTPESLSISNISINPIIKQLKNAIQPILLKPAKINYFINSNGKKIAKKKNIGYTLL</sequence>
<dbReference type="InParanoid" id="A0A1D2VKR6"/>
<proteinExistence type="predicted"/>
<reference evidence="3" key="1">
    <citation type="submission" date="2016-05" db="EMBL/GenBank/DDBJ databases">
        <title>Comparative genomics of biotechnologically important yeasts.</title>
        <authorList>
            <consortium name="DOE Joint Genome Institute"/>
            <person name="Riley R."/>
            <person name="Haridas S."/>
            <person name="Wolfe K.H."/>
            <person name="Lopes M.R."/>
            <person name="Hittinger C.T."/>
            <person name="Goker M."/>
            <person name="Salamov A."/>
            <person name="Wisecaver J."/>
            <person name="Long T.M."/>
            <person name="Aerts A.L."/>
            <person name="Barry K."/>
            <person name="Choi C."/>
            <person name="Clum A."/>
            <person name="Coughlan A.Y."/>
            <person name="Deshpande S."/>
            <person name="Douglass A.P."/>
            <person name="Hanson S.J."/>
            <person name="Klenk H.-P."/>
            <person name="Labutti K."/>
            <person name="Lapidus A."/>
            <person name="Lindquist E."/>
            <person name="Lipzen A."/>
            <person name="Meier-Kolthoff J.P."/>
            <person name="Ohm R.A."/>
            <person name="Otillar R.P."/>
            <person name="Pangilinan J."/>
            <person name="Peng Y."/>
            <person name="Rokas A."/>
            <person name="Rosa C.A."/>
            <person name="Scheuner C."/>
            <person name="Sibirny A.A."/>
            <person name="Slot J.C."/>
            <person name="Stielow J.B."/>
            <person name="Sun H."/>
            <person name="Kurtzman C.P."/>
            <person name="Blackwell M."/>
            <person name="Grigoriev I.V."/>
            <person name="Jeffries T.W."/>
        </authorList>
    </citation>
    <scope>NUCLEOTIDE SEQUENCE [LARGE SCALE GENOMIC DNA]</scope>
    <source>
        <strain evidence="3">DSM 1968</strain>
    </source>
</reference>
<organism evidence="2 3">
    <name type="scientific">Ascoidea rubescens DSM 1968</name>
    <dbReference type="NCBI Taxonomy" id="1344418"/>
    <lineage>
        <taxon>Eukaryota</taxon>
        <taxon>Fungi</taxon>
        <taxon>Dikarya</taxon>
        <taxon>Ascomycota</taxon>
        <taxon>Saccharomycotina</taxon>
        <taxon>Saccharomycetes</taxon>
        <taxon>Ascoideaceae</taxon>
        <taxon>Ascoidea</taxon>
    </lineage>
</organism>
<dbReference type="EMBL" id="KV454477">
    <property type="protein sequence ID" value="ODV62204.1"/>
    <property type="molecule type" value="Genomic_DNA"/>
</dbReference>
<evidence type="ECO:0000313" key="2">
    <source>
        <dbReference type="EMBL" id="ODV62204.1"/>
    </source>
</evidence>
<dbReference type="RefSeq" id="XP_020048511.1">
    <property type="nucleotide sequence ID" value="XM_020191502.1"/>
</dbReference>
<keyword evidence="1" id="KW-0472">Membrane</keyword>
<evidence type="ECO:0000256" key="1">
    <source>
        <dbReference type="SAM" id="Phobius"/>
    </source>
</evidence>
<keyword evidence="3" id="KW-1185">Reference proteome</keyword>
<gene>
    <name evidence="2" type="ORF">ASCRUDRAFT_6820</name>
</gene>
<feature type="transmembrane region" description="Helical" evidence="1">
    <location>
        <begin position="20"/>
        <end position="41"/>
    </location>
</feature>
<evidence type="ECO:0000313" key="3">
    <source>
        <dbReference type="Proteomes" id="UP000095038"/>
    </source>
</evidence>